<protein>
    <recommendedName>
        <fullName evidence="5">Elongation factor G-binding protein</fullName>
    </recommendedName>
</protein>
<organism evidence="3 4">
    <name type="scientific">Paenibacillus hunanensis</name>
    <dbReference type="NCBI Taxonomy" id="539262"/>
    <lineage>
        <taxon>Bacteria</taxon>
        <taxon>Bacillati</taxon>
        <taxon>Bacillota</taxon>
        <taxon>Bacilli</taxon>
        <taxon>Bacillales</taxon>
        <taxon>Paenibacillaceae</taxon>
        <taxon>Paenibacillus</taxon>
    </lineage>
</organism>
<accession>A0ABU1IY99</accession>
<evidence type="ECO:0000259" key="1">
    <source>
        <dbReference type="Pfam" id="PF07299"/>
    </source>
</evidence>
<dbReference type="InterPro" id="IPR010841">
    <property type="entry name" value="EF-G-binding_N"/>
</dbReference>
<feature type="domain" description="Elongation factor G-binding protein N-terminal" evidence="1">
    <location>
        <begin position="10"/>
        <end position="92"/>
    </location>
</feature>
<evidence type="ECO:0008006" key="5">
    <source>
        <dbReference type="Google" id="ProtNLM"/>
    </source>
</evidence>
<evidence type="ECO:0000259" key="2">
    <source>
        <dbReference type="Pfam" id="PF16571"/>
    </source>
</evidence>
<evidence type="ECO:0000313" key="3">
    <source>
        <dbReference type="EMBL" id="MDR6244230.1"/>
    </source>
</evidence>
<dbReference type="EMBL" id="JAVDQH010000007">
    <property type="protein sequence ID" value="MDR6244230.1"/>
    <property type="molecule type" value="Genomic_DNA"/>
</dbReference>
<name>A0ABU1IY99_9BACL</name>
<gene>
    <name evidence="3" type="ORF">JOC58_002123</name>
</gene>
<feature type="domain" description="Elongation factor G-binding protein C-terminal treble-clef zinc-finger" evidence="2">
    <location>
        <begin position="106"/>
        <end position="206"/>
    </location>
</feature>
<evidence type="ECO:0000313" key="4">
    <source>
        <dbReference type="Proteomes" id="UP001185028"/>
    </source>
</evidence>
<dbReference type="Proteomes" id="UP001185028">
    <property type="component" value="Unassembled WGS sequence"/>
</dbReference>
<dbReference type="CDD" id="cd16342">
    <property type="entry name" value="FusC_FusB"/>
    <property type="match status" value="1"/>
</dbReference>
<dbReference type="InterPro" id="IPR032330">
    <property type="entry name" value="EF-G-binding_C"/>
</dbReference>
<keyword evidence="4" id="KW-1185">Reference proteome</keyword>
<comment type="caution">
    <text evidence="3">The sequence shown here is derived from an EMBL/GenBank/DDBJ whole genome shotgun (WGS) entry which is preliminary data.</text>
</comment>
<dbReference type="InterPro" id="IPR038344">
    <property type="entry name" value="EF-G_N_sf"/>
</dbReference>
<dbReference type="Pfam" id="PF07299">
    <property type="entry name" value="EF-G-binding_N"/>
    <property type="match status" value="1"/>
</dbReference>
<proteinExistence type="predicted"/>
<reference evidence="3 4" key="1">
    <citation type="submission" date="2023-07" db="EMBL/GenBank/DDBJ databases">
        <title>Genomic Encyclopedia of Type Strains, Phase IV (KMG-IV): sequencing the most valuable type-strain genomes for metagenomic binning, comparative biology and taxonomic classification.</title>
        <authorList>
            <person name="Goeker M."/>
        </authorList>
    </citation>
    <scope>NUCLEOTIDE SEQUENCE [LARGE SCALE GENOMIC DNA]</scope>
    <source>
        <strain evidence="3 4">DSM 22170</strain>
    </source>
</reference>
<sequence length="219" mass="25161">MQTPSILQPFIHNHQLNIIQKQANFLLKTMRSVADRKVLATVRDTAVNNVVDAFGALTPEQYELLEQLSSYEAAHELQQYVDQLDRYVVPFPAVSPQHIQKLFPKTKKLKVPNLETIDWLHTTYLRWIDIATNRLYIVYPHEGKLIGLEGQITPMNKNGFCMFCHRNQELGFFNVKMKKGSSPDNFASLGQYVCMDNEACNHNITSTFALERFIQSASK</sequence>
<dbReference type="Gene3D" id="1.20.1280.250">
    <property type="match status" value="1"/>
</dbReference>
<dbReference type="Pfam" id="PF16571">
    <property type="entry name" value="FBP_C"/>
    <property type="match status" value="1"/>
</dbReference>